<feature type="compositionally biased region" description="Basic and acidic residues" evidence="2">
    <location>
        <begin position="346"/>
        <end position="361"/>
    </location>
</feature>
<dbReference type="CDD" id="cd23767">
    <property type="entry name" value="IQCD"/>
    <property type="match status" value="1"/>
</dbReference>
<organism evidence="4 5">
    <name type="scientific">Escallonia rubra</name>
    <dbReference type="NCBI Taxonomy" id="112253"/>
    <lineage>
        <taxon>Eukaryota</taxon>
        <taxon>Viridiplantae</taxon>
        <taxon>Streptophyta</taxon>
        <taxon>Embryophyta</taxon>
        <taxon>Tracheophyta</taxon>
        <taxon>Spermatophyta</taxon>
        <taxon>Magnoliopsida</taxon>
        <taxon>eudicotyledons</taxon>
        <taxon>Gunneridae</taxon>
        <taxon>Pentapetalae</taxon>
        <taxon>asterids</taxon>
        <taxon>campanulids</taxon>
        <taxon>Escalloniales</taxon>
        <taxon>Escalloniaceae</taxon>
        <taxon>Escallonia</taxon>
    </lineage>
</organism>
<feature type="region of interest" description="Disordered" evidence="2">
    <location>
        <begin position="320"/>
        <end position="405"/>
    </location>
</feature>
<dbReference type="SUPFAM" id="SSF63491">
    <property type="entry name" value="BAG domain"/>
    <property type="match status" value="1"/>
</dbReference>
<feature type="compositionally biased region" description="Basic and acidic residues" evidence="2">
    <location>
        <begin position="228"/>
        <end position="243"/>
    </location>
</feature>
<dbReference type="SMART" id="SM00264">
    <property type="entry name" value="BAG"/>
    <property type="match status" value="1"/>
</dbReference>
<dbReference type="Gene3D" id="1.20.58.120">
    <property type="entry name" value="BAG domain"/>
    <property type="match status" value="1"/>
</dbReference>
<evidence type="ECO:0000313" key="5">
    <source>
        <dbReference type="Proteomes" id="UP001187471"/>
    </source>
</evidence>
<dbReference type="Proteomes" id="UP001187471">
    <property type="component" value="Unassembled WGS sequence"/>
</dbReference>
<feature type="region of interest" description="Disordered" evidence="2">
    <location>
        <begin position="222"/>
        <end position="247"/>
    </location>
</feature>
<feature type="region of interest" description="Disordered" evidence="2">
    <location>
        <begin position="263"/>
        <end position="300"/>
    </location>
</feature>
<dbReference type="GO" id="GO:0051087">
    <property type="term" value="F:protein-folding chaperone binding"/>
    <property type="evidence" value="ECO:0007669"/>
    <property type="project" value="InterPro"/>
</dbReference>
<comment type="caution">
    <text evidence="4">The sequence shown here is derived from an EMBL/GenBank/DDBJ whole genome shotgun (WGS) entry which is preliminary data.</text>
</comment>
<dbReference type="InterPro" id="IPR036533">
    <property type="entry name" value="BAG_dom_sf"/>
</dbReference>
<reference evidence="4" key="1">
    <citation type="submission" date="2022-12" db="EMBL/GenBank/DDBJ databases">
        <title>Draft genome assemblies for two species of Escallonia (Escalloniales).</title>
        <authorList>
            <person name="Chanderbali A."/>
            <person name="Dervinis C."/>
            <person name="Anghel I."/>
            <person name="Soltis D."/>
            <person name="Soltis P."/>
            <person name="Zapata F."/>
        </authorList>
    </citation>
    <scope>NUCLEOTIDE SEQUENCE</scope>
    <source>
        <strain evidence="4">UCBG92.1500</strain>
        <tissue evidence="4">Leaf</tissue>
    </source>
</reference>
<feature type="compositionally biased region" description="Basic and acidic residues" evidence="2">
    <location>
        <begin position="263"/>
        <end position="277"/>
    </location>
</feature>
<sequence length="1097" mass="122432">MYPFYRRMDSNPHQMNPMSYVSHHDPSFGAFPSHMKVDPTRSPLIYDSWPSGGTYGYLYPPQCHGCSNHDYFPDYNGFRPPYPHFPPPSPLHCHTSYPVYSGTYPFHYFPPPHYSVGQPRYEFDKNSPRDQHCCGCAHHTCDRKENFMKIAEQDPDAQNKSSDSLVPFKLKNHPYPVMWIPPGYMKNEEGRKPDDSKAKEGDKYQFDTSNWNGWLPVDINRLGSLKQGGDERKTEQQKNEDKNQFPFPLFWMPYRPEEVERIDSKKFNDGEETKKDFGVNPIKLPDNDDRKSQCRSHEGNYASEVGLKTVDSSGVKKVIPVKQAEHHQEKNISKDKESARGIIVEQPKENGGKKSSEDTSERQSNSQTKISKLPPVCLRVDPLPRRKSINGSSRSPSPPANKGKLLEASTDNLKSAVAKEKNLHGVESPNHVKKRTAVDTKRETNTIEVMEGTNKDEVEDCDKSQIRSVVNLPVDSREKVSNGQIIGEDGIHCEESFAKEDKGMGDTKDMNRVIAEVKKTTVEGESDDGECEIGEHKEARTVQEEKMDKANKVEKRFSDAEAVILIQAAYRGFEVRRWEPLKKLKQIAKITEQIPELKRRIQAFESSSDICSDDRQRVVIGETIMGFLLELDTIQGLHPSVRDIRKSVARELVTLQERLDVLADASAAKPVVDLSSNTRDDACIEQPKEGPEAKVGPGNNLPESGHEPLPMTGAMSESEAVESSNVIVAGKETCGDFEKKTAQLPVDDGGDSQMPDSQLLVVKNDEHKHVMSDCCDLLMSKTAQNNEVSDPEPSVELPIPLAAQEEIKSGVEVTDSSVDVDSTLKDKSADVIGFTELPQEILDRDPDALASESNKKIDLGKDTVMLDESPVDIGSDVKQVGPQLEELIIERSDSAELKIMLESDRCVKAADEVIGPEKMQNEVGKGDEAAQVTEVEQPLEGGPITVDEPEPVYPDTEKETFEEAKESRGSRDAVLIDNDGTVDLQTGSAKPAEEEVVAENEELPPLSAAPASQVSVGCDMMMERGRQAMEENVKLREMVEKLMEAGREQLSAISSLSGRVQDLEKQLSRKKKGNSRRYKARKSWNVAMKENVAGLEM</sequence>
<feature type="compositionally biased region" description="Basic and acidic residues" evidence="2">
    <location>
        <begin position="323"/>
        <end position="339"/>
    </location>
</feature>
<name>A0AA88S140_9ASTE</name>
<dbReference type="FunFam" id="1.20.58.120:FF:000010">
    <property type="entry name" value="BAG family molecular chaperone regulator 6"/>
    <property type="match status" value="1"/>
</dbReference>
<dbReference type="PANTHER" id="PTHR33322">
    <property type="entry name" value="BAG DOMAIN CONTAINING PROTEIN, EXPRESSED"/>
    <property type="match status" value="1"/>
</dbReference>
<dbReference type="GO" id="GO:0009506">
    <property type="term" value="C:plasmodesma"/>
    <property type="evidence" value="ECO:0007669"/>
    <property type="project" value="TreeGrafter"/>
</dbReference>
<keyword evidence="5" id="KW-1185">Reference proteome</keyword>
<dbReference type="GO" id="GO:0006457">
    <property type="term" value="P:protein folding"/>
    <property type="evidence" value="ECO:0007669"/>
    <property type="project" value="TreeGrafter"/>
</dbReference>
<protein>
    <recommendedName>
        <fullName evidence="3">BAG domain-containing protein</fullName>
    </recommendedName>
</protein>
<evidence type="ECO:0000256" key="2">
    <source>
        <dbReference type="SAM" id="MobiDB-lite"/>
    </source>
</evidence>
<dbReference type="Pfam" id="PF02179">
    <property type="entry name" value="BAG"/>
    <property type="match status" value="1"/>
</dbReference>
<dbReference type="InterPro" id="IPR040400">
    <property type="entry name" value="BAG5/6/7/8"/>
</dbReference>
<dbReference type="PROSITE" id="PS51035">
    <property type="entry name" value="BAG"/>
    <property type="match status" value="1"/>
</dbReference>
<evidence type="ECO:0000259" key="3">
    <source>
        <dbReference type="PROSITE" id="PS51035"/>
    </source>
</evidence>
<dbReference type="EMBL" id="JAVXUO010000052">
    <property type="protein sequence ID" value="KAK2995814.1"/>
    <property type="molecule type" value="Genomic_DNA"/>
</dbReference>
<proteinExistence type="predicted"/>
<gene>
    <name evidence="4" type="ORF">RJ640_006153</name>
</gene>
<feature type="region of interest" description="Disordered" evidence="2">
    <location>
        <begin position="420"/>
        <end position="439"/>
    </location>
</feature>
<feature type="region of interest" description="Disordered" evidence="2">
    <location>
        <begin position="684"/>
        <end position="707"/>
    </location>
</feature>
<dbReference type="PANTHER" id="PTHR33322:SF16">
    <property type="entry name" value="BAG FAMILY MOLECULAR CHAPERONE REGULATOR 6"/>
    <property type="match status" value="1"/>
</dbReference>
<evidence type="ECO:0000313" key="4">
    <source>
        <dbReference type="EMBL" id="KAK2995814.1"/>
    </source>
</evidence>
<dbReference type="InterPro" id="IPR003103">
    <property type="entry name" value="BAG_domain"/>
</dbReference>
<evidence type="ECO:0000256" key="1">
    <source>
        <dbReference type="ARBA" id="ARBA00023186"/>
    </source>
</evidence>
<feature type="compositionally biased region" description="Basic and acidic residues" evidence="2">
    <location>
        <begin position="285"/>
        <end position="298"/>
    </location>
</feature>
<keyword evidence="1" id="KW-0143">Chaperone</keyword>
<accession>A0AA88S140</accession>
<dbReference type="AlphaFoldDB" id="A0AA88S140"/>
<feature type="domain" description="BAG" evidence="3">
    <location>
        <begin position="586"/>
        <end position="663"/>
    </location>
</feature>